<dbReference type="AlphaFoldDB" id="A0A5C1AFV0"/>
<keyword evidence="2" id="KW-1185">Reference proteome</keyword>
<protein>
    <submittedName>
        <fullName evidence="1">Uncharacterized protein</fullName>
    </submittedName>
</protein>
<organism evidence="1 2">
    <name type="scientific">Limnoglobus roseus</name>
    <dbReference type="NCBI Taxonomy" id="2598579"/>
    <lineage>
        <taxon>Bacteria</taxon>
        <taxon>Pseudomonadati</taxon>
        <taxon>Planctomycetota</taxon>
        <taxon>Planctomycetia</taxon>
        <taxon>Gemmatales</taxon>
        <taxon>Gemmataceae</taxon>
        <taxon>Limnoglobus</taxon>
    </lineage>
</organism>
<evidence type="ECO:0000313" key="1">
    <source>
        <dbReference type="EMBL" id="QEL18309.1"/>
    </source>
</evidence>
<dbReference type="EMBL" id="CP042425">
    <property type="protein sequence ID" value="QEL18309.1"/>
    <property type="molecule type" value="Genomic_DNA"/>
</dbReference>
<dbReference type="RefSeq" id="WP_149112831.1">
    <property type="nucleotide sequence ID" value="NZ_CP042425.1"/>
</dbReference>
<dbReference type="KEGG" id="lrs:PX52LOC_05330"/>
<name>A0A5C1AFV0_9BACT</name>
<dbReference type="Proteomes" id="UP000324974">
    <property type="component" value="Chromosome"/>
</dbReference>
<gene>
    <name evidence="1" type="ORF">PX52LOC_05330</name>
</gene>
<proteinExistence type="predicted"/>
<reference evidence="2" key="1">
    <citation type="submission" date="2019-08" db="EMBL/GenBank/DDBJ databases">
        <title>Limnoglobus roseus gen. nov., sp. nov., a novel freshwater planctomycete with a giant genome from the family Gemmataceae.</title>
        <authorList>
            <person name="Kulichevskaya I.S."/>
            <person name="Naumoff D.G."/>
            <person name="Miroshnikov K."/>
            <person name="Ivanova A."/>
            <person name="Philippov D.A."/>
            <person name="Hakobyan A."/>
            <person name="Rijpstra I.C."/>
            <person name="Sinninghe Damste J.S."/>
            <person name="Liesack W."/>
            <person name="Dedysh S.N."/>
        </authorList>
    </citation>
    <scope>NUCLEOTIDE SEQUENCE [LARGE SCALE GENOMIC DNA]</scope>
    <source>
        <strain evidence="2">PX52</strain>
    </source>
</reference>
<accession>A0A5C1AFV0</accession>
<evidence type="ECO:0000313" key="2">
    <source>
        <dbReference type="Proteomes" id="UP000324974"/>
    </source>
</evidence>
<sequence>MANFRNMTLVWNIYRGTSFGGDLEFNQGTEDGPDYDLTGMTVVVTIGDTVYRSGVAPQLTVPVPTNGVAQFRLADADTAAMTEPRYPLTVDIDNGGGSTTRYWDGVVYMA</sequence>